<feature type="transmembrane region" description="Helical" evidence="5">
    <location>
        <begin position="169"/>
        <end position="190"/>
    </location>
</feature>
<feature type="transmembrane region" description="Helical" evidence="5">
    <location>
        <begin position="202"/>
        <end position="224"/>
    </location>
</feature>
<keyword evidence="4 5" id="KW-0472">Membrane</keyword>
<name>A0A1H4B486_9GAMM</name>
<dbReference type="InterPro" id="IPR050638">
    <property type="entry name" value="AA-Vitamin_Transporters"/>
</dbReference>
<dbReference type="InterPro" id="IPR037185">
    <property type="entry name" value="EmrE-like"/>
</dbReference>
<evidence type="ECO:0000256" key="3">
    <source>
        <dbReference type="ARBA" id="ARBA00022989"/>
    </source>
</evidence>
<dbReference type="AlphaFoldDB" id="A0A1H4B486"/>
<comment type="subcellular location">
    <subcellularLocation>
        <location evidence="1">Membrane</location>
        <topology evidence="1">Multi-pass membrane protein</topology>
    </subcellularLocation>
</comment>
<dbReference type="STRING" id="658218.SAMN05216562_3089"/>
<evidence type="ECO:0000256" key="4">
    <source>
        <dbReference type="ARBA" id="ARBA00023136"/>
    </source>
</evidence>
<dbReference type="PANTHER" id="PTHR32322:SF9">
    <property type="entry name" value="AMINO-ACID METABOLITE EFFLUX PUMP-RELATED"/>
    <property type="match status" value="1"/>
</dbReference>
<feature type="transmembrane region" description="Helical" evidence="5">
    <location>
        <begin position="137"/>
        <end position="157"/>
    </location>
</feature>
<dbReference type="GO" id="GO:0016020">
    <property type="term" value="C:membrane"/>
    <property type="evidence" value="ECO:0007669"/>
    <property type="project" value="UniProtKB-SubCell"/>
</dbReference>
<dbReference type="PANTHER" id="PTHR32322">
    <property type="entry name" value="INNER MEMBRANE TRANSPORTER"/>
    <property type="match status" value="1"/>
</dbReference>
<keyword evidence="8" id="KW-1185">Reference proteome</keyword>
<reference evidence="8" key="1">
    <citation type="submission" date="2016-10" db="EMBL/GenBank/DDBJ databases">
        <authorList>
            <person name="Varghese N."/>
            <person name="Submissions S."/>
        </authorList>
    </citation>
    <scope>NUCLEOTIDE SEQUENCE [LARGE SCALE GENOMIC DNA]</scope>
    <source>
        <strain evidence="8">CGMCC 1.10657</strain>
    </source>
</reference>
<organism evidence="7 8">
    <name type="scientific">Microbulbifer marinus</name>
    <dbReference type="NCBI Taxonomy" id="658218"/>
    <lineage>
        <taxon>Bacteria</taxon>
        <taxon>Pseudomonadati</taxon>
        <taxon>Pseudomonadota</taxon>
        <taxon>Gammaproteobacteria</taxon>
        <taxon>Cellvibrionales</taxon>
        <taxon>Microbulbiferaceae</taxon>
        <taxon>Microbulbifer</taxon>
    </lineage>
</organism>
<dbReference type="InterPro" id="IPR000620">
    <property type="entry name" value="EamA_dom"/>
</dbReference>
<proteinExistence type="predicted"/>
<feature type="transmembrane region" description="Helical" evidence="5">
    <location>
        <begin position="56"/>
        <end position="76"/>
    </location>
</feature>
<dbReference type="SUPFAM" id="SSF103481">
    <property type="entry name" value="Multidrug resistance efflux transporter EmrE"/>
    <property type="match status" value="2"/>
</dbReference>
<evidence type="ECO:0000313" key="8">
    <source>
        <dbReference type="Proteomes" id="UP000198658"/>
    </source>
</evidence>
<feature type="transmembrane region" description="Helical" evidence="5">
    <location>
        <begin position="236"/>
        <end position="255"/>
    </location>
</feature>
<feature type="transmembrane region" description="Helical" evidence="5">
    <location>
        <begin position="261"/>
        <end position="280"/>
    </location>
</feature>
<evidence type="ECO:0000259" key="6">
    <source>
        <dbReference type="Pfam" id="PF00892"/>
    </source>
</evidence>
<protein>
    <submittedName>
        <fullName evidence="7">O-acetylserine/cysteine efflux transporter</fullName>
    </submittedName>
</protein>
<dbReference type="EMBL" id="FNQO01000004">
    <property type="protein sequence ID" value="SEA42858.1"/>
    <property type="molecule type" value="Genomic_DNA"/>
</dbReference>
<sequence length="294" mass="31540">MDLARALGVTFLWGLNFSLIKVCLTWFDPFTLSGIRFLLCALPLIFFVPRPDVSPIWVVAYGLCFGIGTWGLVNWGVQSGSAPGVSSIVLQTSALFSAVFGIVLFAERPTPGKMIGLLVAAIGLGILSRLQDGSVTAEGVALVIAGAFFMGVANSLVKAAAPRRHLSFLAWSSLISPLPLFALGYLQFGGVPLVPVAEAKTLAIVCAYLLISSYLATLYSYYVWNRLIHRYELSQVAPLSLVVPVFGITISHFVFAEPFGGDKLLACVLVMLGLLIAGLLDRYLDRYAACQGQS</sequence>
<evidence type="ECO:0000313" key="7">
    <source>
        <dbReference type="EMBL" id="SEA42858.1"/>
    </source>
</evidence>
<feature type="domain" description="EamA" evidence="6">
    <location>
        <begin position="6"/>
        <end position="128"/>
    </location>
</feature>
<dbReference type="Pfam" id="PF00892">
    <property type="entry name" value="EamA"/>
    <property type="match status" value="2"/>
</dbReference>
<dbReference type="Proteomes" id="UP000198658">
    <property type="component" value="Unassembled WGS sequence"/>
</dbReference>
<accession>A0A1H4B486</accession>
<evidence type="ECO:0000256" key="1">
    <source>
        <dbReference type="ARBA" id="ARBA00004141"/>
    </source>
</evidence>
<gene>
    <name evidence="7" type="ORF">SAMN05216562_3089</name>
</gene>
<evidence type="ECO:0000256" key="5">
    <source>
        <dbReference type="SAM" id="Phobius"/>
    </source>
</evidence>
<keyword evidence="2 5" id="KW-0812">Transmembrane</keyword>
<feature type="domain" description="EamA" evidence="6">
    <location>
        <begin position="139"/>
        <end position="277"/>
    </location>
</feature>
<feature type="transmembrane region" description="Helical" evidence="5">
    <location>
        <begin position="7"/>
        <end position="27"/>
    </location>
</feature>
<feature type="transmembrane region" description="Helical" evidence="5">
    <location>
        <begin position="88"/>
        <end position="107"/>
    </location>
</feature>
<keyword evidence="3 5" id="KW-1133">Transmembrane helix</keyword>
<evidence type="ECO:0000256" key="2">
    <source>
        <dbReference type="ARBA" id="ARBA00022692"/>
    </source>
</evidence>